<sequence length="444" mass="49651">MAINKIQNHMLNELVDKSIGFETDDFVRRTATLVAELAFRCLQQEGDMRPTMKEVVEILRGIENDEWNIQKPEVLDIVVDDGGLFKDQNTEPPSPDYGVTNRLVDDSITNSSDASSSRSAGFYGTCNGSFSCGNLSGFRYPFRRHQDPAYCGYPGFELNCDGKNPPTIEIMKIMYRVLGVDPTAQILTVVREDMVNSICPQDLVNTTIDHELFDYTSSYMNISFLFGCPFSFDLVGFGSIFCSVEEVSPVFLMPGIQAPGICKTSVIIPVPVGFTNPSGLSQVLQKGFEVRWKVGPKPCNDCTQSGGQCIYDSATSLTSCACIETPILVESCSTVNKTGAEPMMHETRVVAMSSFVEQWKLEYLFWGVNSLNYCGKLGYKVDCVNQSIPVIEIKSLKHRVFEVNYHTQTITVARLDYWREICPSKLVNTTIDFEFFNYTFGIET</sequence>
<evidence type="ECO:0000256" key="4">
    <source>
        <dbReference type="ARBA" id="ARBA00023180"/>
    </source>
</evidence>
<reference evidence="9 10" key="1">
    <citation type="journal article" date="2016" name="Sci. Rep.">
        <title>The genome sequence of the outbreeding globe artichoke constructed de novo incorporating a phase-aware low-pass sequencing strategy of F1 progeny.</title>
        <authorList>
            <person name="Scaglione D."/>
            <person name="Reyes-Chin-Wo S."/>
            <person name="Acquadro A."/>
            <person name="Froenicke L."/>
            <person name="Portis E."/>
            <person name="Beitel C."/>
            <person name="Tirone M."/>
            <person name="Mauro R."/>
            <person name="Lo Monaco A."/>
            <person name="Mauromicale G."/>
            <person name="Faccioli P."/>
            <person name="Cattivelli L."/>
            <person name="Rieseberg L."/>
            <person name="Michelmore R."/>
            <person name="Lanteri S."/>
        </authorList>
    </citation>
    <scope>NUCLEOTIDE SEQUENCE [LARGE SCALE GENOMIC DNA]</scope>
    <source>
        <strain evidence="9">2C</strain>
    </source>
</reference>
<dbReference type="EC" id="2.7.11.1" evidence="2"/>
<dbReference type="InterPro" id="IPR032872">
    <property type="entry name" value="WAK_assoc_C"/>
</dbReference>
<evidence type="ECO:0000259" key="8">
    <source>
        <dbReference type="Pfam" id="PF14380"/>
    </source>
</evidence>
<dbReference type="Proteomes" id="UP000243975">
    <property type="component" value="Unassembled WGS sequence"/>
</dbReference>
<dbReference type="Pfam" id="PF13947">
    <property type="entry name" value="GUB_WAK_bind"/>
    <property type="match status" value="2"/>
</dbReference>
<comment type="catalytic activity">
    <reaction evidence="5">
        <text>L-threonyl-[protein] + ATP = O-phospho-L-threonyl-[protein] + ADP + H(+)</text>
        <dbReference type="Rhea" id="RHEA:46608"/>
        <dbReference type="Rhea" id="RHEA-COMP:11060"/>
        <dbReference type="Rhea" id="RHEA-COMP:11605"/>
        <dbReference type="ChEBI" id="CHEBI:15378"/>
        <dbReference type="ChEBI" id="CHEBI:30013"/>
        <dbReference type="ChEBI" id="CHEBI:30616"/>
        <dbReference type="ChEBI" id="CHEBI:61977"/>
        <dbReference type="ChEBI" id="CHEBI:456216"/>
        <dbReference type="EC" id="2.7.11.1"/>
    </reaction>
</comment>
<dbReference type="InterPro" id="IPR025287">
    <property type="entry name" value="WAK_GUB"/>
</dbReference>
<evidence type="ECO:0000256" key="5">
    <source>
        <dbReference type="ARBA" id="ARBA00047899"/>
    </source>
</evidence>
<evidence type="ECO:0000313" key="9">
    <source>
        <dbReference type="EMBL" id="KVI00166.1"/>
    </source>
</evidence>
<dbReference type="OMA" id="EYMLEEW"/>
<comment type="caution">
    <text evidence="9">The sequence shown here is derived from an EMBL/GenBank/DDBJ whole genome shotgun (WGS) entry which is preliminary data.</text>
</comment>
<dbReference type="GO" id="GO:0030247">
    <property type="term" value="F:polysaccharide binding"/>
    <property type="evidence" value="ECO:0007669"/>
    <property type="project" value="InterPro"/>
</dbReference>
<dbReference type="STRING" id="59895.A0A124SEH8"/>
<name>A0A124SEH8_CYNCS</name>
<dbReference type="PANTHER" id="PTHR33138">
    <property type="entry name" value="OS01G0690200 PROTEIN"/>
    <property type="match status" value="1"/>
</dbReference>
<evidence type="ECO:0000256" key="3">
    <source>
        <dbReference type="ARBA" id="ARBA00022729"/>
    </source>
</evidence>
<dbReference type="GO" id="GO:0016020">
    <property type="term" value="C:membrane"/>
    <property type="evidence" value="ECO:0007669"/>
    <property type="project" value="UniProtKB-SubCell"/>
</dbReference>
<dbReference type="AlphaFoldDB" id="A0A124SEH8"/>
<comment type="subcellular location">
    <subcellularLocation>
        <location evidence="1">Membrane</location>
        <topology evidence="1">Single-pass membrane protein</topology>
    </subcellularLocation>
</comment>
<feature type="domain" description="Wall-associated receptor kinase C-terminal" evidence="8">
    <location>
        <begin position="258"/>
        <end position="323"/>
    </location>
</feature>
<accession>A0A124SEH8</accession>
<dbReference type="PANTHER" id="PTHR33138:SF87">
    <property type="entry name" value="WALL-ASSOCIATED RECEPTOR KINASE, GALACTURONAN-BINDING DOMAIN-CONTAINING PROTEIN"/>
    <property type="match status" value="1"/>
</dbReference>
<evidence type="ECO:0000256" key="2">
    <source>
        <dbReference type="ARBA" id="ARBA00012513"/>
    </source>
</evidence>
<gene>
    <name evidence="9" type="ORF">Ccrd_021627</name>
</gene>
<evidence type="ECO:0000313" key="10">
    <source>
        <dbReference type="Proteomes" id="UP000243975"/>
    </source>
</evidence>
<comment type="catalytic activity">
    <reaction evidence="6">
        <text>L-seryl-[protein] + ATP = O-phospho-L-seryl-[protein] + ADP + H(+)</text>
        <dbReference type="Rhea" id="RHEA:17989"/>
        <dbReference type="Rhea" id="RHEA-COMP:9863"/>
        <dbReference type="Rhea" id="RHEA-COMP:11604"/>
        <dbReference type="ChEBI" id="CHEBI:15378"/>
        <dbReference type="ChEBI" id="CHEBI:29999"/>
        <dbReference type="ChEBI" id="CHEBI:30616"/>
        <dbReference type="ChEBI" id="CHEBI:83421"/>
        <dbReference type="ChEBI" id="CHEBI:456216"/>
        <dbReference type="EC" id="2.7.11.1"/>
    </reaction>
</comment>
<protein>
    <recommendedName>
        <fullName evidence="2">non-specific serine/threonine protein kinase</fullName>
        <ecNumber evidence="2">2.7.11.1</ecNumber>
    </recommendedName>
</protein>
<keyword evidence="4" id="KW-0325">Glycoprotein</keyword>
<organism evidence="9 10">
    <name type="scientific">Cynara cardunculus var. scolymus</name>
    <name type="common">Globe artichoke</name>
    <name type="synonym">Cynara scolymus</name>
    <dbReference type="NCBI Taxonomy" id="59895"/>
    <lineage>
        <taxon>Eukaryota</taxon>
        <taxon>Viridiplantae</taxon>
        <taxon>Streptophyta</taxon>
        <taxon>Embryophyta</taxon>
        <taxon>Tracheophyta</taxon>
        <taxon>Spermatophyta</taxon>
        <taxon>Magnoliopsida</taxon>
        <taxon>eudicotyledons</taxon>
        <taxon>Gunneridae</taxon>
        <taxon>Pentapetalae</taxon>
        <taxon>asterids</taxon>
        <taxon>campanulids</taxon>
        <taxon>Asterales</taxon>
        <taxon>Asteraceae</taxon>
        <taxon>Carduoideae</taxon>
        <taxon>Cardueae</taxon>
        <taxon>Carduinae</taxon>
        <taxon>Cynara</taxon>
    </lineage>
</organism>
<dbReference type="Gene3D" id="1.10.510.10">
    <property type="entry name" value="Transferase(Phosphotransferase) domain 1"/>
    <property type="match status" value="1"/>
</dbReference>
<keyword evidence="3" id="KW-0732">Signal</keyword>
<dbReference type="GO" id="GO:0004674">
    <property type="term" value="F:protein serine/threonine kinase activity"/>
    <property type="evidence" value="ECO:0007669"/>
    <property type="project" value="UniProtKB-EC"/>
</dbReference>
<dbReference type="Gramene" id="KVI00166">
    <property type="protein sequence ID" value="KVI00166"/>
    <property type="gene ID" value="Ccrd_021627"/>
</dbReference>
<evidence type="ECO:0000259" key="7">
    <source>
        <dbReference type="Pfam" id="PF13947"/>
    </source>
</evidence>
<keyword evidence="10" id="KW-1185">Reference proteome</keyword>
<feature type="domain" description="Wall-associated receptor kinase galacturonan-binding" evidence="7">
    <location>
        <begin position="126"/>
        <end position="191"/>
    </location>
</feature>
<dbReference type="EMBL" id="LEKV01003398">
    <property type="protein sequence ID" value="KVI00166.1"/>
    <property type="molecule type" value="Genomic_DNA"/>
</dbReference>
<proteinExistence type="predicted"/>
<dbReference type="Pfam" id="PF14380">
    <property type="entry name" value="WAK_assoc"/>
    <property type="match status" value="1"/>
</dbReference>
<feature type="domain" description="Wall-associated receptor kinase galacturonan-binding" evidence="7">
    <location>
        <begin position="361"/>
        <end position="414"/>
    </location>
</feature>
<evidence type="ECO:0000256" key="1">
    <source>
        <dbReference type="ARBA" id="ARBA00004167"/>
    </source>
</evidence>
<evidence type="ECO:0000256" key="6">
    <source>
        <dbReference type="ARBA" id="ARBA00048679"/>
    </source>
</evidence>